<dbReference type="AlphaFoldDB" id="A0A2J9VKY3"/>
<keyword evidence="2" id="KW-1185">Reference proteome</keyword>
<evidence type="ECO:0000313" key="1">
    <source>
        <dbReference type="EMBL" id="PNM64433.1"/>
    </source>
</evidence>
<accession>A0A2J9VKY3</accession>
<dbReference type="PROSITE" id="PS51257">
    <property type="entry name" value="PROKAR_LIPOPROTEIN"/>
    <property type="match status" value="1"/>
</dbReference>
<dbReference type="Proteomes" id="UP000053748">
    <property type="component" value="Unassembled WGS sequence"/>
</dbReference>
<dbReference type="RefSeq" id="WP_000410472.1">
    <property type="nucleotide sequence ID" value="NZ_CAWMSS010000002.1"/>
</dbReference>
<name>A0A2J9VKY3_VIBMI</name>
<dbReference type="OrthoDB" id="1089471at2"/>
<organism evidence="1 2">
    <name type="scientific">Vibrio mimicus</name>
    <dbReference type="NCBI Taxonomy" id="674"/>
    <lineage>
        <taxon>Bacteria</taxon>
        <taxon>Pseudomonadati</taxon>
        <taxon>Pseudomonadota</taxon>
        <taxon>Gammaproteobacteria</taxon>
        <taxon>Vibrionales</taxon>
        <taxon>Vibrionaceae</taxon>
        <taxon>Vibrio</taxon>
    </lineage>
</organism>
<sequence>MEKFKTIIFFVIASSIISACKSDSDDRNTNNRWVLVASESFDNEFTTDDYDWTLDAGGKNSPWYIDDLDDFGSIWHKISDPKFSENLSSMNIFRKRIEFGDNEWLTAEIAVQDKNADGVPDSNPKAFILDVNGEKALKLEELSWDAGIIIRPTKPLPSRYRVEMTLRKIDFGGKRNGSFEYDGKYNGYSEPDNCKTNFPWTFAGSLEKEKRCEYHNVKQENGFYYLTILDHANPSPQGNPGIHTRRKVIIDGYFSNAPWSQDQAVCNPKTGELYGIDKSNFNGVNAIFVTDYMNDGYFFRTECGEFDIKKPPYGNDKKYKGIVTSAELQPELLPKESYTFAVERDEKGYTIEMEGPFLHSGYKKIRFSHNFIEGDRPIWHYNQTASEYDGRFDRKHEYKGYNGSYVMDSIWPAGSAYPDSFIIGDPHLNFYEGSAIIDDIKLYVPHS</sequence>
<dbReference type="STRING" id="674.VM_17770"/>
<evidence type="ECO:0000313" key="2">
    <source>
        <dbReference type="Proteomes" id="UP000053748"/>
    </source>
</evidence>
<gene>
    <name evidence="1" type="ORF">AL544_005835</name>
</gene>
<comment type="caution">
    <text evidence="1">The sequence shown here is derived from an EMBL/GenBank/DDBJ whole genome shotgun (WGS) entry which is preliminary data.</text>
</comment>
<protein>
    <submittedName>
        <fullName evidence="1">Uncharacterized protein</fullName>
    </submittedName>
</protein>
<dbReference type="EMBL" id="LOSJ02000001">
    <property type="protein sequence ID" value="PNM64433.1"/>
    <property type="molecule type" value="Genomic_DNA"/>
</dbReference>
<reference evidence="1" key="1">
    <citation type="submission" date="2017-12" db="EMBL/GenBank/DDBJ databases">
        <title>FDA dAtabase for Regulatory Grade micrObial Sequences (FDA-ARGOS): Supporting development and validation of Infectious Disease Dx tests.</title>
        <authorList>
            <person name="Hoffmann M."/>
            <person name="Allard M."/>
            <person name="Evans P."/>
            <person name="Brown E."/>
            <person name="Tallon L.J."/>
            <person name="Sadzewicz L."/>
            <person name="Sengamalay N."/>
            <person name="Ott S."/>
            <person name="Godinez A."/>
            <person name="Nagaraj S."/>
            <person name="Vavikolanu K."/>
            <person name="Aluvathingal J."/>
            <person name="Nadendla S."/>
            <person name="Hobson J."/>
            <person name="Sichtig H."/>
        </authorList>
    </citation>
    <scope>NUCLEOTIDE SEQUENCE [LARGE SCALE GENOMIC DNA]</scope>
    <source>
        <strain evidence="1">FDAARGOS_113</strain>
    </source>
</reference>
<proteinExistence type="predicted"/>